<comment type="caution">
    <text evidence="1">The sequence shown here is derived from an EMBL/GenBank/DDBJ whole genome shotgun (WGS) entry which is preliminary data.</text>
</comment>
<reference evidence="2" key="1">
    <citation type="journal article" date="2017" name="bioRxiv">
        <title>Conservation of a gene cluster reveals novel cercosporin biosynthetic mechanisms and extends production to the genus Colletotrichum.</title>
        <authorList>
            <person name="de Jonge R."/>
            <person name="Ebert M.K."/>
            <person name="Huitt-Roehl C.R."/>
            <person name="Pal P."/>
            <person name="Suttle J.C."/>
            <person name="Spanner R.E."/>
            <person name="Neubauer J.D."/>
            <person name="Jurick W.M.II."/>
            <person name="Stott K.A."/>
            <person name="Secor G.A."/>
            <person name="Thomma B.P.H.J."/>
            <person name="Van de Peer Y."/>
            <person name="Townsend C.A."/>
            <person name="Bolton M.D."/>
        </authorList>
    </citation>
    <scope>NUCLEOTIDE SEQUENCE [LARGE SCALE GENOMIC DNA]</scope>
    <source>
        <strain evidence="2">CBS538.71</strain>
    </source>
</reference>
<name>A0A2S6C301_9PEZI</name>
<evidence type="ECO:0008006" key="3">
    <source>
        <dbReference type="Google" id="ProtNLM"/>
    </source>
</evidence>
<sequence>MLLTKLSGNDRWPSADRISGHCPPGLSRRYHAATYKLRQILDLPDPSSIKLDWRLLPKVLRGVSTVIKAPHDEVAAVLVLFSKQPERLRTASEWHVEASREFQQSNTNVRLLANLTIAIAFMVTKSQRQEAASEGELTFVLSLTRDVLQSEEMQNYGLRVSRSAQGFVNIPLCSVVEDGKIDLLFRLHVWLPDRKRGVPEFAVHSHQPFAQSWILAGKGTDHTYVAEAVATADLATHARYALAWSSGACVSSAYTHSQTYSKVVNTGHFIRAVRGRTASHERNMSYSMPAGSLHSSEVSPEMFPATMFLFDGSRGFVEDAPVLGPAEATEHIQVRDAPGLTPRALSVLVEMLERAQALCESRLDLEGMSKYRQAVIDEFGLLLSKHDLSDVEEVAKLHYVYGRTLLLSGRHQEALDHFNHHHGISPAVAFCKTSSEHNRQCLRNLASAGANFERADEDGCSAFNYAVINGDLEAEAIVVVAALRSNLEQKASGEIHQRLREARLRKHFRKIYQELLHPKLIGAGEKAMSKVRTVYAEALAKDPAKCWAFDAFKYVRYSDLAKHGRLPRSNAGLTHSYCPRTTADNFFLFFSYRWINADPWAREPDDEENTQHQYILQAIERFLVLHPSVDPQKLGIWIDFACIDPERPESGVAALPMLLAQCDAVISVVDDKYYQRAWCNVEVMMIHKLRKTYGVHHWYEFAASAVLQEDGTTTGLRPGPADIRVSLKDKLLRFEEDRAKILFLGKQCDLLG</sequence>
<dbReference type="AlphaFoldDB" id="A0A2S6C301"/>
<evidence type="ECO:0000313" key="1">
    <source>
        <dbReference type="EMBL" id="PPJ54076.1"/>
    </source>
</evidence>
<keyword evidence="2" id="KW-1185">Reference proteome</keyword>
<dbReference type="Proteomes" id="UP000237631">
    <property type="component" value="Unassembled WGS sequence"/>
</dbReference>
<accession>A0A2S6C301</accession>
<protein>
    <recommendedName>
        <fullName evidence="3">Heterokaryon incompatibility domain-containing protein</fullName>
    </recommendedName>
</protein>
<dbReference type="OrthoDB" id="423576at2759"/>
<organism evidence="1 2">
    <name type="scientific">Cercospora berteroae</name>
    <dbReference type="NCBI Taxonomy" id="357750"/>
    <lineage>
        <taxon>Eukaryota</taxon>
        <taxon>Fungi</taxon>
        <taxon>Dikarya</taxon>
        <taxon>Ascomycota</taxon>
        <taxon>Pezizomycotina</taxon>
        <taxon>Dothideomycetes</taxon>
        <taxon>Dothideomycetidae</taxon>
        <taxon>Mycosphaerellales</taxon>
        <taxon>Mycosphaerellaceae</taxon>
        <taxon>Cercospora</taxon>
    </lineage>
</organism>
<evidence type="ECO:0000313" key="2">
    <source>
        <dbReference type="Proteomes" id="UP000237631"/>
    </source>
</evidence>
<gene>
    <name evidence="1" type="ORF">CBER1_06341</name>
</gene>
<dbReference type="EMBL" id="PNEN01000571">
    <property type="protein sequence ID" value="PPJ54076.1"/>
    <property type="molecule type" value="Genomic_DNA"/>
</dbReference>
<proteinExistence type="predicted"/>